<reference evidence="2 3" key="1">
    <citation type="submission" date="2019-12" db="EMBL/GenBank/DDBJ databases">
        <title>Isolation and characterization of three novel carbon monoxide-oxidizing members of Halobacteria from salione crusts and soils.</title>
        <authorList>
            <person name="Myers M.R."/>
            <person name="King G.M."/>
        </authorList>
    </citation>
    <scope>NUCLEOTIDE SEQUENCE [LARGE SCALE GENOMIC DNA]</scope>
    <source>
        <strain evidence="2 3">WSA2</strain>
    </source>
</reference>
<proteinExistence type="predicted"/>
<feature type="transmembrane region" description="Helical" evidence="1">
    <location>
        <begin position="277"/>
        <end position="299"/>
    </location>
</feature>
<sequence>MRVRLIALVGVVVLALLASVAVDPSTPGTGRDPTAEHMYAPQGTGNLLWPYTSRTRSIEGRTLAINVVVRADPGTLRTALTDRSEGNWTAVEGDDALAAESSPWRPARGAARYTYVAPDRNATGTWVDANYQLGTGAYLGRRVHVRVYPAPSGNWSAIQAHAEYWDWFRLRHTVTGIRPGAQFIERDLRDEPFVANVAREYHGLPGGGSDGWTTTIEFAAPVALVGAVAVSHSREWLGEGWSPADVALPIALAGVLLGVRSLGLTVESAVPAADPRVFAAGLYPVLAFGPPALVTWLASGRPPERTALLVGGGLGTGVVLDLVGVGVREVPIRLGVHRLALCCALGLFALGIARGDRRTAAAGAIAWAAALAAPLAGYA</sequence>
<dbReference type="AlphaFoldDB" id="A0A6B0SZQ1"/>
<feature type="transmembrane region" description="Helical" evidence="1">
    <location>
        <begin position="334"/>
        <end position="353"/>
    </location>
</feature>
<keyword evidence="1" id="KW-0472">Membrane</keyword>
<evidence type="ECO:0000313" key="3">
    <source>
        <dbReference type="Proteomes" id="UP000437065"/>
    </source>
</evidence>
<dbReference type="EMBL" id="WUUS01000006">
    <property type="protein sequence ID" value="MXR41822.1"/>
    <property type="molecule type" value="Genomic_DNA"/>
</dbReference>
<feature type="transmembrane region" description="Helical" evidence="1">
    <location>
        <begin position="360"/>
        <end position="378"/>
    </location>
</feature>
<keyword evidence="1" id="KW-1133">Transmembrane helix</keyword>
<name>A0A6B0SZQ1_9EURY</name>
<comment type="caution">
    <text evidence="2">The sequence shown here is derived from an EMBL/GenBank/DDBJ whole genome shotgun (WGS) entry which is preliminary data.</text>
</comment>
<gene>
    <name evidence="2" type="ORF">GRX01_10800</name>
</gene>
<protein>
    <submittedName>
        <fullName evidence="2">Uncharacterized protein</fullName>
    </submittedName>
</protein>
<keyword evidence="3" id="KW-1185">Reference proteome</keyword>
<organism evidence="2 3">
    <name type="scientific">Halobaculum saliterrae</name>
    <dbReference type="NCBI Taxonomy" id="2073113"/>
    <lineage>
        <taxon>Archaea</taxon>
        <taxon>Methanobacteriati</taxon>
        <taxon>Methanobacteriota</taxon>
        <taxon>Stenosarchaea group</taxon>
        <taxon>Halobacteria</taxon>
        <taxon>Halobacteriales</taxon>
        <taxon>Haloferacaceae</taxon>
        <taxon>Halobaculum</taxon>
    </lineage>
</organism>
<accession>A0A6B0SZQ1</accession>
<dbReference type="Proteomes" id="UP000437065">
    <property type="component" value="Unassembled WGS sequence"/>
</dbReference>
<dbReference type="OrthoDB" id="343201at2157"/>
<dbReference type="RefSeq" id="WP_159666948.1">
    <property type="nucleotide sequence ID" value="NZ_WUUS01000006.1"/>
</dbReference>
<feature type="transmembrane region" description="Helical" evidence="1">
    <location>
        <begin position="306"/>
        <end position="328"/>
    </location>
</feature>
<evidence type="ECO:0000256" key="1">
    <source>
        <dbReference type="SAM" id="Phobius"/>
    </source>
</evidence>
<evidence type="ECO:0000313" key="2">
    <source>
        <dbReference type="EMBL" id="MXR41822.1"/>
    </source>
</evidence>
<keyword evidence="1" id="KW-0812">Transmembrane</keyword>